<accession>M2MDU0</accession>
<dbReference type="EMBL" id="KB445558">
    <property type="protein sequence ID" value="EMC94726.1"/>
    <property type="molecule type" value="Genomic_DNA"/>
</dbReference>
<evidence type="ECO:0000313" key="2">
    <source>
        <dbReference type="EMBL" id="EMC94726.1"/>
    </source>
</evidence>
<evidence type="ECO:0000256" key="1">
    <source>
        <dbReference type="SAM" id="MobiDB-lite"/>
    </source>
</evidence>
<gene>
    <name evidence="2" type="ORF">BAUCODRAFT_557004</name>
</gene>
<reference evidence="2 3" key="1">
    <citation type="journal article" date="2012" name="PLoS Pathog.">
        <title>Diverse lifestyles and strategies of plant pathogenesis encoded in the genomes of eighteen Dothideomycetes fungi.</title>
        <authorList>
            <person name="Ohm R.A."/>
            <person name="Feau N."/>
            <person name="Henrissat B."/>
            <person name="Schoch C.L."/>
            <person name="Horwitz B.A."/>
            <person name="Barry K.W."/>
            <person name="Condon B.J."/>
            <person name="Copeland A.C."/>
            <person name="Dhillon B."/>
            <person name="Glaser F."/>
            <person name="Hesse C.N."/>
            <person name="Kosti I."/>
            <person name="LaButti K."/>
            <person name="Lindquist E.A."/>
            <person name="Lucas S."/>
            <person name="Salamov A.A."/>
            <person name="Bradshaw R.E."/>
            <person name="Ciuffetti L."/>
            <person name="Hamelin R.C."/>
            <person name="Kema G.H.J."/>
            <person name="Lawrence C."/>
            <person name="Scott J.A."/>
            <person name="Spatafora J.W."/>
            <person name="Turgeon B.G."/>
            <person name="de Wit P.J.G.M."/>
            <person name="Zhong S."/>
            <person name="Goodwin S.B."/>
            <person name="Grigoriev I.V."/>
        </authorList>
    </citation>
    <scope>NUCLEOTIDE SEQUENCE [LARGE SCALE GENOMIC DNA]</scope>
    <source>
        <strain evidence="2 3">UAMH 10762</strain>
    </source>
</reference>
<proteinExistence type="predicted"/>
<protein>
    <submittedName>
        <fullName evidence="2">Uncharacterized protein</fullName>
    </submittedName>
</protein>
<feature type="region of interest" description="Disordered" evidence="1">
    <location>
        <begin position="65"/>
        <end position="84"/>
    </location>
</feature>
<dbReference type="AlphaFoldDB" id="M2MDU0"/>
<dbReference type="RefSeq" id="XP_007678459.1">
    <property type="nucleotide sequence ID" value="XM_007680269.1"/>
</dbReference>
<evidence type="ECO:0000313" key="3">
    <source>
        <dbReference type="Proteomes" id="UP000011761"/>
    </source>
</evidence>
<sequence length="107" mass="12237">MGGKSYQVGEKSCHIAEKSYHKDENPTILMGKGRDRRLRHPTRMHLSAQQPRFPEIHRVAKTYPPSTISESNYRKSTCRTLNPKQDASHSLVGTVRRWTQGSYVATL</sequence>
<organism evidence="2 3">
    <name type="scientific">Baudoinia panamericana (strain UAMH 10762)</name>
    <name type="common">Angels' share fungus</name>
    <name type="synonym">Baudoinia compniacensis (strain UAMH 10762)</name>
    <dbReference type="NCBI Taxonomy" id="717646"/>
    <lineage>
        <taxon>Eukaryota</taxon>
        <taxon>Fungi</taxon>
        <taxon>Dikarya</taxon>
        <taxon>Ascomycota</taxon>
        <taxon>Pezizomycotina</taxon>
        <taxon>Dothideomycetes</taxon>
        <taxon>Dothideomycetidae</taxon>
        <taxon>Mycosphaerellales</taxon>
        <taxon>Teratosphaeriaceae</taxon>
        <taxon>Baudoinia</taxon>
    </lineage>
</organism>
<dbReference type="GeneID" id="19115475"/>
<dbReference type="HOGENOM" id="CLU_2209543_0_0_1"/>
<keyword evidence="3" id="KW-1185">Reference proteome</keyword>
<dbReference type="Proteomes" id="UP000011761">
    <property type="component" value="Unassembled WGS sequence"/>
</dbReference>
<name>M2MDU0_BAUPA</name>
<dbReference type="KEGG" id="bcom:BAUCODRAFT_557004"/>